<keyword evidence="3" id="KW-0804">Transcription</keyword>
<dbReference type="GO" id="GO:0003677">
    <property type="term" value="F:DNA binding"/>
    <property type="evidence" value="ECO:0007669"/>
    <property type="project" value="UniProtKB-KW"/>
</dbReference>
<dbReference type="EMBL" id="SMZT01000001">
    <property type="protein sequence ID" value="TDL47238.1"/>
    <property type="molecule type" value="Genomic_DNA"/>
</dbReference>
<keyword evidence="2" id="KW-0238">DNA-binding</keyword>
<comment type="caution">
    <text evidence="6">The sequence shown here is derived from an EMBL/GenBank/DDBJ whole genome shotgun (WGS) entry which is preliminary data.</text>
</comment>
<evidence type="ECO:0000313" key="7">
    <source>
        <dbReference type="Proteomes" id="UP000295163"/>
    </source>
</evidence>
<dbReference type="InterPro" id="IPR059106">
    <property type="entry name" value="WHD_MalT"/>
</dbReference>
<keyword evidence="1" id="KW-0805">Transcription regulation</keyword>
<feature type="compositionally biased region" description="Low complexity" evidence="4">
    <location>
        <begin position="866"/>
        <end position="879"/>
    </location>
</feature>
<evidence type="ECO:0000256" key="4">
    <source>
        <dbReference type="SAM" id="MobiDB-lite"/>
    </source>
</evidence>
<feature type="region of interest" description="Disordered" evidence="4">
    <location>
        <begin position="861"/>
        <end position="901"/>
    </location>
</feature>
<evidence type="ECO:0000256" key="3">
    <source>
        <dbReference type="ARBA" id="ARBA00023163"/>
    </source>
</evidence>
<dbReference type="PROSITE" id="PS50043">
    <property type="entry name" value="HTH_LUXR_2"/>
    <property type="match status" value="1"/>
</dbReference>
<dbReference type="PRINTS" id="PR00038">
    <property type="entry name" value="HTHLUXR"/>
</dbReference>
<dbReference type="PANTHER" id="PTHR44688">
    <property type="entry name" value="DNA-BINDING TRANSCRIPTIONAL ACTIVATOR DEVR_DOSR"/>
    <property type="match status" value="1"/>
</dbReference>
<dbReference type="InterPro" id="IPR036388">
    <property type="entry name" value="WH-like_DNA-bd_sf"/>
</dbReference>
<dbReference type="InterPro" id="IPR000792">
    <property type="entry name" value="Tscrpt_reg_LuxR_C"/>
</dbReference>
<dbReference type="CDD" id="cd06170">
    <property type="entry name" value="LuxR_C_like"/>
    <property type="match status" value="1"/>
</dbReference>
<reference evidence="6 7" key="1">
    <citation type="submission" date="2019-03" db="EMBL/GenBank/DDBJ databases">
        <title>Genome Sequencing and Assembly of Various Microbes Isolated from Partially Reclaimed Soil and Acid Mine Drainage (AMD) Site.</title>
        <authorList>
            <person name="Steinbock B."/>
            <person name="Bechtold R."/>
            <person name="Sevigny J.L."/>
            <person name="Thomas D."/>
            <person name="Cuthill L.R."/>
            <person name="Aveiro Johannsen E.J."/>
            <person name="Thomas K."/>
            <person name="Ghosh A."/>
        </authorList>
    </citation>
    <scope>NUCLEOTIDE SEQUENCE [LARGE SCALE GENOMIC DNA]</scope>
    <source>
        <strain evidence="6 7">S-A3</strain>
    </source>
</reference>
<dbReference type="Pfam" id="PF00196">
    <property type="entry name" value="GerE"/>
    <property type="match status" value="1"/>
</dbReference>
<name>A0A4R5YQ20_KOCRO</name>
<organism evidence="6 7">
    <name type="scientific">Kocuria rosea</name>
    <name type="common">Deinococcus erythromyxa</name>
    <name type="synonym">Micrococcus rubens</name>
    <dbReference type="NCBI Taxonomy" id="1275"/>
    <lineage>
        <taxon>Bacteria</taxon>
        <taxon>Bacillati</taxon>
        <taxon>Actinomycetota</taxon>
        <taxon>Actinomycetes</taxon>
        <taxon>Micrococcales</taxon>
        <taxon>Micrococcaceae</taxon>
        <taxon>Kocuria</taxon>
    </lineage>
</organism>
<feature type="domain" description="HTH luxR-type" evidence="5">
    <location>
        <begin position="792"/>
        <end position="857"/>
    </location>
</feature>
<proteinExistence type="predicted"/>
<dbReference type="InterPro" id="IPR016032">
    <property type="entry name" value="Sig_transdc_resp-reg_C-effctor"/>
</dbReference>
<dbReference type="InterPro" id="IPR011990">
    <property type="entry name" value="TPR-like_helical_dom_sf"/>
</dbReference>
<dbReference type="AlphaFoldDB" id="A0A4R5YQ20"/>
<evidence type="ECO:0000256" key="1">
    <source>
        <dbReference type="ARBA" id="ARBA00023015"/>
    </source>
</evidence>
<sequence length="901" mass="96842">MLDAGVAAGTVVVSAPAGAGKTLLLSGWAAPRHPPVAWLSVEPEDRDPQQLWARVLASLQAAPDIGPGSALAGLRAPPIHDPRFVDLLVEACGLLPAPRVLVLDDLHRIAGSPAEETLAAAARKDLGALRPVISTRSDPDLPVQRLRLSGRLTELRAEDLRFEPAEALELLAAHAVAPTPPQLAVLLTRTEGWAAGLRLAALALEGAEDVDAAVRGLAGDQRGPADYFTEEVLAQQEPALIRFLLDTCVVRRVSGELADTLTGRSDGQRLLARLERENLFVVALDDRREWYRYHHLFADLLRHRLRAEDPARQAVLHRRAADWFAAHGELLEAARHLRAAQDWPALARFVLRSAGAEVLGTDRAAVVALLSGVPDELVARDCEVAAAVAAVRYAAYDPVGVASHAARARELLPRLSAQDARLTTVVLSTLDAVLAWMHADAAEQVRRSRTAIRQLDEVLPEELPAAPVYRIATATVLAMGLLWTGELGAAETTLTRTVAALADRSAMTPVLVLHLHGNLAVLKAMRGRLREARREVDVALAVAEESGWTFLPLTATAFLAEALIRLLQHDVEACAAALDRGRACVGRVPDRYAETGLALVGVRLEVSKGDVTAARHLLGRLRGSTQDWVMPDFLAQWCELVRAEILLAEGRPVAVPALLGDLPVTSSSRGRPHGHRIVLRARALLETNDPGQCLRQLQLLFRETEVDGGPAVEAWLLAALAHDRLRDEVQAQACLARGLVVAAPEHIVRPFLLVDGQRVRRLLELHRRAVGTHREFVGTVLDLLGGSTPTRAPAVLESLTSRERSVLLLLPTMMSNTEVGAELYLSVNTVKAHLKSLYRKLGVSTRREAVLRARTLGLLEHTPLDGLPGSPAPGEAGPAAERDPGGGPGDAESPAGPGRTS</sequence>
<dbReference type="Gene3D" id="1.10.10.10">
    <property type="entry name" value="Winged helix-like DNA-binding domain superfamily/Winged helix DNA-binding domain"/>
    <property type="match status" value="1"/>
</dbReference>
<dbReference type="Gene3D" id="1.25.40.10">
    <property type="entry name" value="Tetratricopeptide repeat domain"/>
    <property type="match status" value="1"/>
</dbReference>
<dbReference type="SUPFAM" id="SSF46894">
    <property type="entry name" value="C-terminal effector domain of the bipartite response regulators"/>
    <property type="match status" value="1"/>
</dbReference>
<evidence type="ECO:0000313" key="6">
    <source>
        <dbReference type="EMBL" id="TDL47238.1"/>
    </source>
</evidence>
<protein>
    <submittedName>
        <fullName evidence="6">Helix-turn-helix transcriptional regulator</fullName>
    </submittedName>
</protein>
<accession>A0A4R5YQ20</accession>
<evidence type="ECO:0000256" key="2">
    <source>
        <dbReference type="ARBA" id="ARBA00023125"/>
    </source>
</evidence>
<dbReference type="Pfam" id="PF25873">
    <property type="entry name" value="WHD_MalT"/>
    <property type="match status" value="1"/>
</dbReference>
<evidence type="ECO:0000259" key="5">
    <source>
        <dbReference type="PROSITE" id="PS50043"/>
    </source>
</evidence>
<dbReference type="GO" id="GO:0006355">
    <property type="term" value="P:regulation of DNA-templated transcription"/>
    <property type="evidence" value="ECO:0007669"/>
    <property type="project" value="InterPro"/>
</dbReference>
<dbReference type="PANTHER" id="PTHR44688:SF16">
    <property type="entry name" value="DNA-BINDING TRANSCRIPTIONAL ACTIVATOR DEVR_DOSR"/>
    <property type="match status" value="1"/>
</dbReference>
<dbReference type="Proteomes" id="UP000295163">
    <property type="component" value="Unassembled WGS sequence"/>
</dbReference>
<gene>
    <name evidence="6" type="ORF">E2R59_01415</name>
</gene>
<dbReference type="SMART" id="SM00421">
    <property type="entry name" value="HTH_LUXR"/>
    <property type="match status" value="1"/>
</dbReference>